<dbReference type="Pfam" id="PF10531">
    <property type="entry name" value="SLBB"/>
    <property type="match status" value="3"/>
</dbReference>
<comment type="caution">
    <text evidence="20">The sequence shown here is derived from an EMBL/GenBank/DDBJ whole genome shotgun (WGS) entry which is preliminary data.</text>
</comment>
<keyword evidence="13" id="KW-0998">Cell outer membrane</keyword>
<keyword evidence="3" id="KW-0813">Transport</keyword>
<keyword evidence="4" id="KW-1134">Transmembrane beta strand</keyword>
<evidence type="ECO:0000256" key="12">
    <source>
        <dbReference type="ARBA" id="ARBA00023139"/>
    </source>
</evidence>
<feature type="signal peptide" evidence="16">
    <location>
        <begin position="1"/>
        <end position="29"/>
    </location>
</feature>
<evidence type="ECO:0000256" key="9">
    <source>
        <dbReference type="ARBA" id="ARBA00023065"/>
    </source>
</evidence>
<keyword evidence="14" id="KW-0449">Lipoprotein</keyword>
<dbReference type="EMBL" id="NRRU01000048">
    <property type="protein sequence ID" value="MBK1713823.1"/>
    <property type="molecule type" value="Genomic_DNA"/>
</dbReference>
<evidence type="ECO:0000256" key="11">
    <source>
        <dbReference type="ARBA" id="ARBA00023136"/>
    </source>
</evidence>
<dbReference type="Pfam" id="PF22461">
    <property type="entry name" value="SLBB_2"/>
    <property type="match status" value="1"/>
</dbReference>
<dbReference type="PANTHER" id="PTHR33619">
    <property type="entry name" value="POLYSACCHARIDE EXPORT PROTEIN GFCE-RELATED"/>
    <property type="match status" value="1"/>
</dbReference>
<evidence type="ECO:0000259" key="17">
    <source>
        <dbReference type="Pfam" id="PF02563"/>
    </source>
</evidence>
<keyword evidence="11" id="KW-0472">Membrane</keyword>
<feature type="domain" description="SLBB" evidence="19">
    <location>
        <begin position="213"/>
        <end position="290"/>
    </location>
</feature>
<keyword evidence="8" id="KW-0625">Polysaccharide transport</keyword>
<keyword evidence="5" id="KW-0762">Sugar transport</keyword>
<keyword evidence="7 16" id="KW-0732">Signal</keyword>
<feature type="region of interest" description="Disordered" evidence="15">
    <location>
        <begin position="51"/>
        <end position="96"/>
    </location>
</feature>
<sequence length="635" mass="69070">MHCVDSTPRLRRLFVAMCFGLIAAFSASAQDSATLQTDSATSGGAIRLRQQEAPAQTQTQTQMQQQQRRQDSRSTSSRSDDKELAPTRRQPAPPSEFERYARRVANEPDLRRFGYDLVDRLQEDRSADFHPSIPADYLVRVGDELVVTLWGSVDADLRLTVDRSGRISIPRVGPVLVSGVRYADLPEVISRRVGQVFRNFQVSVALGQLRGMRVYVTGFADTPGPVVVNSLSTMSQALLAAGGPAPSGSFRNIVLRRGKTVVAQLDLYDLLLKGDRSADQLLQPDDVIHVGPIGPQVAVVGSVNRSAIFEIKRGESVDDALQMAGSFTAVADMDRVALDRLGNANANRLLQLNLPESAAMALANGDILRAFNAGDLERPAGTQQKRVRVEGEVTRPGEYVMPVTSSVADAVRAAGGLTTNGYLYATEFTRESVRRTQQQNYERALRDLETDINTQVATRRSTTADEANGIVATSAVTKRWLDQLRELKPTGRLVLNLTPSSTQLPDLALEDGDRIFVPARPTTIGVFGSVFSAGSYLYSPSRNVGDYLRLAGGPKKGADQSSVFVVRANGTVASSLQESSWFSRGNALASTGVQPGDTIFVPEEMDKTTWIQSAKDWTQLLYQFGIGAAALRTFD</sequence>
<gene>
    <name evidence="20" type="ORF">CKO43_13665</name>
</gene>
<keyword evidence="10" id="KW-0626">Porin</keyword>
<evidence type="ECO:0000256" key="1">
    <source>
        <dbReference type="ARBA" id="ARBA00004571"/>
    </source>
</evidence>
<feature type="compositionally biased region" description="Low complexity" evidence="15">
    <location>
        <begin position="56"/>
        <end position="67"/>
    </location>
</feature>
<dbReference type="Gene3D" id="3.10.560.10">
    <property type="entry name" value="Outer membrane lipoprotein wza domain like"/>
    <property type="match status" value="4"/>
</dbReference>
<organism evidence="20 21">
    <name type="scientific">Rubrivivax gelatinosus</name>
    <name type="common">Rhodocyclus gelatinosus</name>
    <name type="synonym">Rhodopseudomonas gelatinosa</name>
    <dbReference type="NCBI Taxonomy" id="28068"/>
    <lineage>
        <taxon>Bacteria</taxon>
        <taxon>Pseudomonadati</taxon>
        <taxon>Pseudomonadota</taxon>
        <taxon>Betaproteobacteria</taxon>
        <taxon>Burkholderiales</taxon>
        <taxon>Sphaerotilaceae</taxon>
        <taxon>Rubrivivax</taxon>
    </lineage>
</organism>
<comment type="similarity">
    <text evidence="2">Belongs to the BexD/CtrA/VexA family.</text>
</comment>
<comment type="subcellular location">
    <subcellularLocation>
        <location evidence="1">Cell outer membrane</location>
        <topology evidence="1">Multi-pass membrane protein</topology>
    </subcellularLocation>
</comment>
<keyword evidence="12" id="KW-0564">Palmitate</keyword>
<evidence type="ECO:0000256" key="7">
    <source>
        <dbReference type="ARBA" id="ARBA00022729"/>
    </source>
</evidence>
<proteinExistence type="inferred from homology"/>
<dbReference type="Gene3D" id="3.30.1950.10">
    <property type="entry name" value="wza like domain"/>
    <property type="match status" value="1"/>
</dbReference>
<evidence type="ECO:0000256" key="15">
    <source>
        <dbReference type="SAM" id="MobiDB-lite"/>
    </source>
</evidence>
<keyword evidence="21" id="KW-1185">Reference proteome</keyword>
<keyword evidence="6" id="KW-0812">Transmembrane</keyword>
<feature type="chain" id="PRO_5046384629" evidence="16">
    <location>
        <begin position="30"/>
        <end position="635"/>
    </location>
</feature>
<evidence type="ECO:0000256" key="14">
    <source>
        <dbReference type="ARBA" id="ARBA00023288"/>
    </source>
</evidence>
<evidence type="ECO:0000313" key="20">
    <source>
        <dbReference type="EMBL" id="MBK1713823.1"/>
    </source>
</evidence>
<protein>
    <submittedName>
        <fullName evidence="20">Sugar ABC transporter substrate-binding protein</fullName>
    </submittedName>
</protein>
<evidence type="ECO:0000256" key="2">
    <source>
        <dbReference type="ARBA" id="ARBA00009450"/>
    </source>
</evidence>
<evidence type="ECO:0000256" key="10">
    <source>
        <dbReference type="ARBA" id="ARBA00023114"/>
    </source>
</evidence>
<accession>A0ABS1DWH4</accession>
<evidence type="ECO:0000313" key="21">
    <source>
        <dbReference type="Proteomes" id="UP001041814"/>
    </source>
</evidence>
<feature type="compositionally biased region" description="Basic and acidic residues" evidence="15">
    <location>
        <begin position="68"/>
        <end position="86"/>
    </location>
</feature>
<evidence type="ECO:0000256" key="8">
    <source>
        <dbReference type="ARBA" id="ARBA00023047"/>
    </source>
</evidence>
<evidence type="ECO:0000256" key="16">
    <source>
        <dbReference type="SAM" id="SignalP"/>
    </source>
</evidence>
<evidence type="ECO:0000256" key="3">
    <source>
        <dbReference type="ARBA" id="ARBA00022448"/>
    </source>
</evidence>
<feature type="domain" description="Soluble ligand binding" evidence="18">
    <location>
        <begin position="525"/>
        <end position="572"/>
    </location>
</feature>
<dbReference type="InterPro" id="IPR003715">
    <property type="entry name" value="Poly_export_N"/>
</dbReference>
<evidence type="ECO:0000256" key="13">
    <source>
        <dbReference type="ARBA" id="ARBA00023237"/>
    </source>
</evidence>
<feature type="domain" description="Soluble ligand binding" evidence="18">
    <location>
        <begin position="297"/>
        <end position="341"/>
    </location>
</feature>
<reference evidence="20" key="2">
    <citation type="journal article" date="2020" name="Microorganisms">
        <title>Osmotic Adaptation and Compatible Solute Biosynthesis of Phototrophic Bacteria as Revealed from Genome Analyses.</title>
        <authorList>
            <person name="Imhoff J.F."/>
            <person name="Rahn T."/>
            <person name="Kunzel S."/>
            <person name="Keller A."/>
            <person name="Neulinger S.C."/>
        </authorList>
    </citation>
    <scope>NUCLEOTIDE SEQUENCE</scope>
    <source>
        <strain evidence="20">IM 151</strain>
    </source>
</reference>
<dbReference type="Pfam" id="PF02563">
    <property type="entry name" value="Poly_export"/>
    <property type="match status" value="1"/>
</dbReference>
<dbReference type="Proteomes" id="UP001041814">
    <property type="component" value="Unassembled WGS sequence"/>
</dbReference>
<feature type="domain" description="Polysaccharide export protein N-terminal" evidence="17">
    <location>
        <begin position="134"/>
        <end position="206"/>
    </location>
</feature>
<dbReference type="InterPro" id="IPR019554">
    <property type="entry name" value="Soluble_ligand-bd"/>
</dbReference>
<evidence type="ECO:0000256" key="6">
    <source>
        <dbReference type="ARBA" id="ARBA00022692"/>
    </source>
</evidence>
<feature type="domain" description="Soluble ligand binding" evidence="18">
    <location>
        <begin position="386"/>
        <end position="422"/>
    </location>
</feature>
<dbReference type="PANTHER" id="PTHR33619:SF3">
    <property type="entry name" value="POLYSACCHARIDE EXPORT PROTEIN GFCE-RELATED"/>
    <property type="match status" value="1"/>
</dbReference>
<dbReference type="InterPro" id="IPR054765">
    <property type="entry name" value="SLBB_dom"/>
</dbReference>
<evidence type="ECO:0000259" key="19">
    <source>
        <dbReference type="Pfam" id="PF22461"/>
    </source>
</evidence>
<name>A0ABS1DWH4_RUBGE</name>
<evidence type="ECO:0000256" key="4">
    <source>
        <dbReference type="ARBA" id="ARBA00022452"/>
    </source>
</evidence>
<evidence type="ECO:0000259" key="18">
    <source>
        <dbReference type="Pfam" id="PF10531"/>
    </source>
</evidence>
<evidence type="ECO:0000256" key="5">
    <source>
        <dbReference type="ARBA" id="ARBA00022597"/>
    </source>
</evidence>
<dbReference type="InterPro" id="IPR049712">
    <property type="entry name" value="Poly_export"/>
</dbReference>
<keyword evidence="9" id="KW-0406">Ion transport</keyword>
<reference evidence="20" key="1">
    <citation type="submission" date="2017-08" db="EMBL/GenBank/DDBJ databases">
        <authorList>
            <person name="Imhoff J.F."/>
            <person name="Rahn T."/>
            <person name="Kuenzel S."/>
            <person name="Neulinger S.C."/>
        </authorList>
    </citation>
    <scope>NUCLEOTIDE SEQUENCE</scope>
    <source>
        <strain evidence="20">IM 151</strain>
    </source>
</reference>